<accession>A0A3S0Z0T7</accession>
<dbReference type="EMBL" id="RZHD01000003">
    <property type="protein sequence ID" value="RUR48808.1"/>
    <property type="molecule type" value="Genomic_DNA"/>
</dbReference>
<evidence type="ECO:0000313" key="1">
    <source>
        <dbReference type="EMBL" id="RUR48808.1"/>
    </source>
</evidence>
<keyword evidence="2" id="KW-1185">Reference proteome</keyword>
<protein>
    <submittedName>
        <fullName evidence="1">Uncharacterized protein</fullName>
    </submittedName>
</protein>
<dbReference type="Proteomes" id="UP000286912">
    <property type="component" value="Unassembled WGS sequence"/>
</dbReference>
<evidence type="ECO:0000313" key="2">
    <source>
        <dbReference type="Proteomes" id="UP000286912"/>
    </source>
</evidence>
<comment type="caution">
    <text evidence="1">The sequence shown here is derived from an EMBL/GenBank/DDBJ whole genome shotgun (WGS) entry which is preliminary data.</text>
</comment>
<proteinExistence type="predicted"/>
<reference evidence="1 2" key="1">
    <citation type="submission" date="2018-12" db="EMBL/GenBank/DDBJ databases">
        <title>three novel Halomonas strain isolated from plants.</title>
        <authorList>
            <person name="Sun C."/>
        </authorList>
    </citation>
    <scope>NUCLEOTIDE SEQUENCE [LARGE SCALE GENOMIC DNA]</scope>
    <source>
        <strain evidence="1 2">RC</strain>
    </source>
</reference>
<organism evidence="1 2">
    <name type="scientific">Vreelandella populi</name>
    <dbReference type="NCBI Taxonomy" id="2498858"/>
    <lineage>
        <taxon>Bacteria</taxon>
        <taxon>Pseudomonadati</taxon>
        <taxon>Pseudomonadota</taxon>
        <taxon>Gammaproteobacteria</taxon>
        <taxon>Oceanospirillales</taxon>
        <taxon>Halomonadaceae</taxon>
        <taxon>Vreelandella</taxon>
    </lineage>
</organism>
<sequence>MKIEEITVSMAQRGICVSASVSVPTRRQCTNERHTVGHCYPTKSTLKALWLFRRDVKALTQELQRLPGDHDLNPSNFRRGLFWT</sequence>
<name>A0A3S0Z0T7_9GAMM</name>
<gene>
    <name evidence="1" type="ORF">ELY37_02860</name>
</gene>
<dbReference type="RefSeq" id="WP_126981472.1">
    <property type="nucleotide sequence ID" value="NZ_RZHD01000003.1"/>
</dbReference>
<dbReference type="AlphaFoldDB" id="A0A3S0Z0T7"/>